<dbReference type="SUPFAM" id="SSF52374">
    <property type="entry name" value="Nucleotidylyl transferase"/>
    <property type="match status" value="1"/>
</dbReference>
<dbReference type="Proteomes" id="UP000554004">
    <property type="component" value="Unassembled WGS sequence"/>
</dbReference>
<feature type="non-terminal residue" evidence="10">
    <location>
        <position position="1"/>
    </location>
</feature>
<dbReference type="InterPro" id="IPR023586">
    <property type="entry name" value="Ile-tRNA-ligase_type2"/>
</dbReference>
<feature type="domain" description="Aminoacyl-tRNA synthetase class Ia" evidence="8">
    <location>
        <begin position="1"/>
        <end position="178"/>
    </location>
</feature>
<dbReference type="Gene3D" id="1.10.730.10">
    <property type="entry name" value="Isoleucyl-tRNA Synthetase, Domain 1"/>
    <property type="match status" value="1"/>
</dbReference>
<gene>
    <name evidence="10" type="ORF">GX618_00115</name>
</gene>
<evidence type="ECO:0000313" key="10">
    <source>
        <dbReference type="EMBL" id="NLE30669.1"/>
    </source>
</evidence>
<dbReference type="InterPro" id="IPR002300">
    <property type="entry name" value="aa-tRNA-synth_Ia"/>
</dbReference>
<accession>A0A847ES96</accession>
<evidence type="ECO:0000259" key="8">
    <source>
        <dbReference type="Pfam" id="PF00133"/>
    </source>
</evidence>
<evidence type="ECO:0000313" key="11">
    <source>
        <dbReference type="Proteomes" id="UP000554004"/>
    </source>
</evidence>
<dbReference type="AlphaFoldDB" id="A0A847ES96"/>
<dbReference type="GO" id="GO:0000049">
    <property type="term" value="F:tRNA binding"/>
    <property type="evidence" value="ECO:0007669"/>
    <property type="project" value="InterPro"/>
</dbReference>
<dbReference type="Pfam" id="PF19302">
    <property type="entry name" value="DUF5915"/>
    <property type="match status" value="1"/>
</dbReference>
<comment type="catalytic activity">
    <reaction evidence="7">
        <text>tRNA(Ile) + L-isoleucine + ATP = L-isoleucyl-tRNA(Ile) + AMP + diphosphate</text>
        <dbReference type="Rhea" id="RHEA:11060"/>
        <dbReference type="Rhea" id="RHEA-COMP:9666"/>
        <dbReference type="Rhea" id="RHEA-COMP:9695"/>
        <dbReference type="ChEBI" id="CHEBI:30616"/>
        <dbReference type="ChEBI" id="CHEBI:33019"/>
        <dbReference type="ChEBI" id="CHEBI:58045"/>
        <dbReference type="ChEBI" id="CHEBI:78442"/>
        <dbReference type="ChEBI" id="CHEBI:78528"/>
        <dbReference type="ChEBI" id="CHEBI:456215"/>
        <dbReference type="EC" id="6.1.1.5"/>
    </reaction>
</comment>
<keyword evidence="4" id="KW-0648">Protein biosynthesis</keyword>
<keyword evidence="5" id="KW-0030">Aminoacyl-tRNA synthetase</keyword>
<evidence type="ECO:0000256" key="2">
    <source>
        <dbReference type="ARBA" id="ARBA00022741"/>
    </source>
</evidence>
<comment type="caution">
    <text evidence="10">The sequence shown here is derived from an EMBL/GenBank/DDBJ whole genome shotgun (WGS) entry which is preliminary data.</text>
</comment>
<dbReference type="CDD" id="cd07961">
    <property type="entry name" value="Anticodon_Ia_Ile_ABEc"/>
    <property type="match status" value="1"/>
</dbReference>
<dbReference type="Pfam" id="PF08264">
    <property type="entry name" value="Anticodon_1"/>
    <property type="match status" value="1"/>
</dbReference>
<evidence type="ECO:0000256" key="7">
    <source>
        <dbReference type="ARBA" id="ARBA00048359"/>
    </source>
</evidence>
<protein>
    <submittedName>
        <fullName evidence="10">Class I tRNA ligase family protein</fullName>
    </submittedName>
</protein>
<feature type="domain" description="Methionyl/Valyl/Leucyl/Isoleucyl-tRNA synthetase anticodon-binding" evidence="9">
    <location>
        <begin position="228"/>
        <end position="370"/>
    </location>
</feature>
<dbReference type="Gene3D" id="3.40.50.620">
    <property type="entry name" value="HUPs"/>
    <property type="match status" value="1"/>
</dbReference>
<sequence length="510" mass="58781">LSRNRYWGTPLPVWVCDQCGKKDVLGSFEEVKQKSVVELKDPHKPFVDEIVYKCECGGDMKRVNDVIDVWYDSGSMPFARFHYPFENKELFENKYPGEFIAEGVDQTRGWFYTLHVLGVGLFGKKAFKNVIVNGMALAPDGTKMSKSKRNYPEVYSVIDSMGADALRLYFLSSPIVHGEEVIFSEKFVKEITSTVLIPYYNCIKYLLSYKENLSTFESKNLKPKHIMDRWILSKLNQTIRDVTVNIDQYKLQNGVKYIFDLIDVLSKWYIRRSRDRFVNGDLEALNTLQFVLIEISKLLAPFAPFISESAYLTLNTSGKESVHLEEYPILNEELLDEKLNIDMEIVRNICSIGLNIRDENRLKVRQTLSKAYVPISDLEMLDIIKGELNVKEVVFSKDEVQGEHIVSSKTGEEFVSIDTLITQQLKEEGLLNEILRGLQVARKESGCKVGEYISLQYQSDKEEIPSIIEKFKEEIKKAIYIKELEDVKNIDEGFEVKIGEEKLTVKILRL</sequence>
<dbReference type="EMBL" id="JAAZAL010000005">
    <property type="protein sequence ID" value="NLE30669.1"/>
    <property type="molecule type" value="Genomic_DNA"/>
</dbReference>
<dbReference type="InterPro" id="IPR009080">
    <property type="entry name" value="tRNAsynth_Ia_anticodon-bd"/>
</dbReference>
<evidence type="ECO:0000259" key="9">
    <source>
        <dbReference type="Pfam" id="PF08264"/>
    </source>
</evidence>
<dbReference type="PANTHER" id="PTHR42780">
    <property type="entry name" value="SOLEUCYL-TRNA SYNTHETASE"/>
    <property type="match status" value="1"/>
</dbReference>
<dbReference type="SUPFAM" id="SSF47323">
    <property type="entry name" value="Anticodon-binding domain of a subclass of class I aminoacyl-tRNA synthetases"/>
    <property type="match status" value="1"/>
</dbReference>
<keyword evidence="2" id="KW-0547">Nucleotide-binding</keyword>
<dbReference type="GO" id="GO:0005524">
    <property type="term" value="F:ATP binding"/>
    <property type="evidence" value="ECO:0007669"/>
    <property type="project" value="UniProtKB-KW"/>
</dbReference>
<keyword evidence="1 10" id="KW-0436">Ligase</keyword>
<evidence type="ECO:0000256" key="3">
    <source>
        <dbReference type="ARBA" id="ARBA00022840"/>
    </source>
</evidence>
<dbReference type="PANTHER" id="PTHR42780:SF1">
    <property type="entry name" value="ISOLEUCINE--TRNA LIGASE, CYTOPLASMIC"/>
    <property type="match status" value="1"/>
</dbReference>
<comment type="function">
    <text evidence="6">Catalyzes the attachment of isoleucine to tRNA(Ile). As IleRS can inadvertently accommodate and process structurally similar amino acids such as valine, to avoid such errors it has two additional distinct tRNA(Ile)-dependent editing activities. One activity is designated as 'pretransfer' editing and involves the hydrolysis of activated Val-AMP. The other activity is designated 'posttransfer' editing and involves deacylation of mischarged Val-tRNA(Ile).</text>
</comment>
<dbReference type="GO" id="GO:0004822">
    <property type="term" value="F:isoleucine-tRNA ligase activity"/>
    <property type="evidence" value="ECO:0007669"/>
    <property type="project" value="UniProtKB-EC"/>
</dbReference>
<evidence type="ECO:0000256" key="5">
    <source>
        <dbReference type="ARBA" id="ARBA00023146"/>
    </source>
</evidence>
<keyword evidence="3" id="KW-0067">ATP-binding</keyword>
<evidence type="ECO:0000256" key="1">
    <source>
        <dbReference type="ARBA" id="ARBA00022598"/>
    </source>
</evidence>
<dbReference type="InterPro" id="IPR014729">
    <property type="entry name" value="Rossmann-like_a/b/a_fold"/>
</dbReference>
<evidence type="ECO:0000256" key="4">
    <source>
        <dbReference type="ARBA" id="ARBA00022917"/>
    </source>
</evidence>
<dbReference type="InterPro" id="IPR002301">
    <property type="entry name" value="Ile-tRNA-ligase"/>
</dbReference>
<name>A0A847ES96_9BACT</name>
<reference evidence="10 11" key="1">
    <citation type="journal article" date="2020" name="Biotechnol. Biofuels">
        <title>New insights from the biogas microbiome by comprehensive genome-resolved metagenomics of nearly 1600 species originating from multiple anaerobic digesters.</title>
        <authorList>
            <person name="Campanaro S."/>
            <person name="Treu L."/>
            <person name="Rodriguez-R L.M."/>
            <person name="Kovalovszki A."/>
            <person name="Ziels R.M."/>
            <person name="Maus I."/>
            <person name="Zhu X."/>
            <person name="Kougias P.G."/>
            <person name="Basile A."/>
            <person name="Luo G."/>
            <person name="Schluter A."/>
            <person name="Konstantinidis K.T."/>
            <person name="Angelidaki I."/>
        </authorList>
    </citation>
    <scope>NUCLEOTIDE SEQUENCE [LARGE SCALE GENOMIC DNA]</scope>
    <source>
        <strain evidence="10">AS06rmzACSIP_421</strain>
    </source>
</reference>
<dbReference type="PRINTS" id="PR00984">
    <property type="entry name" value="TRNASYNTHILE"/>
</dbReference>
<dbReference type="Pfam" id="PF00133">
    <property type="entry name" value="tRNA-synt_1"/>
    <property type="match status" value="1"/>
</dbReference>
<organism evidence="10 11">
    <name type="scientific">Candidatus Dojkabacteria bacterium</name>
    <dbReference type="NCBI Taxonomy" id="2099670"/>
    <lineage>
        <taxon>Bacteria</taxon>
        <taxon>Candidatus Dojkabacteria</taxon>
    </lineage>
</organism>
<dbReference type="InterPro" id="IPR013155">
    <property type="entry name" value="M/V/L/I-tRNA-synth_anticd-bd"/>
</dbReference>
<dbReference type="GO" id="GO:0006428">
    <property type="term" value="P:isoleucyl-tRNA aminoacylation"/>
    <property type="evidence" value="ECO:0007669"/>
    <property type="project" value="InterPro"/>
</dbReference>
<dbReference type="InterPro" id="IPR033709">
    <property type="entry name" value="Anticodon_Ile_ABEc"/>
</dbReference>
<proteinExistence type="predicted"/>
<evidence type="ECO:0000256" key="6">
    <source>
        <dbReference type="ARBA" id="ARBA00025217"/>
    </source>
</evidence>